<gene>
    <name evidence="8" type="primary">topB</name>
    <name evidence="12" type="ORF">H9849_10180</name>
</gene>
<feature type="site" description="Interaction with DNA" evidence="8">
    <location>
        <position position="60"/>
    </location>
</feature>
<dbReference type="SUPFAM" id="SSF56712">
    <property type="entry name" value="Prokaryotic type I DNA topoisomerase"/>
    <property type="match status" value="1"/>
</dbReference>
<evidence type="ECO:0000259" key="10">
    <source>
        <dbReference type="PROSITE" id="PS50880"/>
    </source>
</evidence>
<dbReference type="CDD" id="cd03362">
    <property type="entry name" value="TOPRIM_TopoIA_TopoIII"/>
    <property type="match status" value="1"/>
</dbReference>
<dbReference type="Pfam" id="PF01131">
    <property type="entry name" value="Topoisom_bac"/>
    <property type="match status" value="1"/>
</dbReference>
<dbReference type="CDD" id="cd00186">
    <property type="entry name" value="TOP1Ac"/>
    <property type="match status" value="1"/>
</dbReference>
<feature type="binding site" evidence="8">
    <location>
        <position position="104"/>
    </location>
    <ligand>
        <name>Mg(2+)</name>
        <dbReference type="ChEBI" id="CHEBI:18420"/>
        <note>catalytic</note>
    </ligand>
</feature>
<feature type="site" description="Interaction with DNA" evidence="8">
    <location>
        <position position="311"/>
    </location>
</feature>
<accession>A0A9D2BEL7</accession>
<feature type="domain" description="Toprim" evidence="10">
    <location>
        <begin position="2"/>
        <end position="135"/>
    </location>
</feature>
<dbReference type="SMART" id="SM00493">
    <property type="entry name" value="TOPRIM"/>
    <property type="match status" value="1"/>
</dbReference>
<keyword evidence="7 8" id="KW-0413">Isomerase</keyword>
<proteinExistence type="inferred from homology"/>
<dbReference type="Pfam" id="PF01751">
    <property type="entry name" value="Toprim"/>
    <property type="match status" value="1"/>
</dbReference>
<dbReference type="GO" id="GO:0003677">
    <property type="term" value="F:DNA binding"/>
    <property type="evidence" value="ECO:0007669"/>
    <property type="project" value="UniProtKB-KW"/>
</dbReference>
<evidence type="ECO:0000256" key="9">
    <source>
        <dbReference type="SAM" id="MobiDB-lite"/>
    </source>
</evidence>
<sequence>MKRLVLAEKPSVARDIARVLGCKKQTKNYIEGDKYVVTWGLGHLVTLADPEGYDKKLKTWKMEDLPMMPDHLKLVVIPQTRGQFQAVKNLMERKDISEVIIATDAGREGELVARWIIVKAGCKKPLKRLWISSVTDKAIREGFAHLKDAKEYDNLYRAAVARAEADWLVGINATRALTCKYNAQLSCGRVQTPTLAMIAAREEEIRHFVPKPYYGLQARWKGVTFTWKERGSGSSSVFAKESRDRAYDRATAGDGRVVSVKKTKKSSHLDGLYDLTTLQRDANQRYGFSAKQTLNLMQSLYEHHKVLTYPRTDSRYLTTDVAETLRERVAAVAVGPYRTYANTILKGKIKTGPSFVNNKKVSDHHAIIPTEQPVILAQLSVDERKIFDLVVRRFLAMLYPACEYEQTAVTVDCGGETFEVKGNVPLRPGYKEVLTEQDGETESVLPAWTEGERLGSPALKATEGKTKPPARFTEGTLLQAMENPVRYMQSKDKNAAKTLQETGGLGTVATRADIIDKLFSSFLIEKKENEIHMTGKAKQLLGLVPADLKKPELTARWEMKLSGIAAGKLRQNAFMKEIRAYATSLTEEIKGGEGTFRHDNLTNKICPQCGKRLLAVNGKQGKMLVCQDRECGYRERVSRLTNARCPVCHKRMELIGQKDNQKFVCACGHKESMKAFEERRKREGAGVSKKDVQNYMKKMKKEENKPVNSGLADALANIKLCLLLAVGVLSLLTMRADVAAATSEADTVVATAQTTAPGEGGENTGGTSTAASSAASGGGAENAGDDNATAQKRNDAGEQIARAFPTDMEHKPLTAYSVQYGTVNVYKDSSLSEQIGQVDGARLWIIAVRAEGDAVFGEYTSGEDTGSGWFSADTFIVDPSYEPVYATARDGMYAYTDGSFDQVQGTIGKYTGIIVVTREGDRRQVIYETKEGYAMGWMTGDAFSNCLLYDGRDKQILADGVYLLRCGYMDDESGGAAMENQTGLAAYDSYTMELTYVSDNDYYIKNQETGQYLSAERTAAGTDSAGKEAGDAAATENSVAGMSTGEEVFGTEVAKAAVSSVWKPVWTAEPDGENGLFRLNRNSGSFSIQHGDSQLFLGQDENRELIFMTDRRSAASHWRISAKQRMLNKKQPMIFTQYDPQWCGTPYGGGGSMGTAGCGVLATVNAVYALSGQYMDVMDLADYAVEKNYRIVGSGTDDGIFKGACQAFGKKYNFAWDGKSGSIDELKKKLAAGDVAIVHVEGHYVVIADYSKKKDKFLLLDSNYLPKRATSAFGDWITIDRLLSGSLEVQSFYFYKLRDTVS</sequence>
<feature type="region of interest" description="Disordered" evidence="9">
    <location>
        <begin position="753"/>
        <end position="792"/>
    </location>
</feature>
<comment type="caution">
    <text evidence="8">Lacks conserved residue(s) required for the propagation of feature annotation.</text>
</comment>
<evidence type="ECO:0000256" key="1">
    <source>
        <dbReference type="ARBA" id="ARBA00000213"/>
    </source>
</evidence>
<dbReference type="PROSITE" id="PS00396">
    <property type="entry name" value="TOPO_IA_1"/>
    <property type="match status" value="1"/>
</dbReference>
<feature type="region of interest" description="Interaction with DNA" evidence="8">
    <location>
        <begin position="186"/>
        <end position="191"/>
    </location>
</feature>
<keyword evidence="6 8" id="KW-0238">DNA-binding</keyword>
<dbReference type="PROSITE" id="PS52039">
    <property type="entry name" value="TOPO_IA_2"/>
    <property type="match status" value="1"/>
</dbReference>
<dbReference type="EMBL" id="DXEQ01000310">
    <property type="protein sequence ID" value="HIX73376.1"/>
    <property type="molecule type" value="Genomic_DNA"/>
</dbReference>
<feature type="domain" description="Topo IA-type catalytic" evidence="11">
    <location>
        <begin position="152"/>
        <end position="586"/>
    </location>
</feature>
<reference evidence="12" key="1">
    <citation type="journal article" date="2021" name="PeerJ">
        <title>Extensive microbial diversity within the chicken gut microbiome revealed by metagenomics and culture.</title>
        <authorList>
            <person name="Gilroy R."/>
            <person name="Ravi A."/>
            <person name="Getino M."/>
            <person name="Pursley I."/>
            <person name="Horton D.L."/>
            <person name="Alikhan N.F."/>
            <person name="Baker D."/>
            <person name="Gharbi K."/>
            <person name="Hall N."/>
            <person name="Watson M."/>
            <person name="Adriaenssens E.M."/>
            <person name="Foster-Nyarko E."/>
            <person name="Jarju S."/>
            <person name="Secka A."/>
            <person name="Antonio M."/>
            <person name="Oren A."/>
            <person name="Chaudhuri R.R."/>
            <person name="La Ragione R."/>
            <person name="Hildebrand F."/>
            <person name="Pallen M.J."/>
        </authorList>
    </citation>
    <scope>NUCLEOTIDE SEQUENCE</scope>
    <source>
        <strain evidence="12">ChiSxjej3B15-1167</strain>
    </source>
</reference>
<dbReference type="NCBIfam" id="TIGR01056">
    <property type="entry name" value="topB"/>
    <property type="match status" value="1"/>
</dbReference>
<evidence type="ECO:0000256" key="2">
    <source>
        <dbReference type="ARBA" id="ARBA00009446"/>
    </source>
</evidence>
<feature type="binding site" evidence="8">
    <location>
        <position position="8"/>
    </location>
    <ligand>
        <name>Mg(2+)</name>
        <dbReference type="ChEBI" id="CHEBI:18420"/>
        <note>catalytic</note>
    </ligand>
</feature>
<feature type="active site" description="O-(5'-phospho-DNA)-tyrosine intermediate" evidence="8">
    <location>
        <position position="309"/>
    </location>
</feature>
<dbReference type="PRINTS" id="PR00417">
    <property type="entry name" value="PRTPISMRASEI"/>
</dbReference>
<dbReference type="InterPro" id="IPR023406">
    <property type="entry name" value="Topo_IA_AS"/>
</dbReference>
<dbReference type="InterPro" id="IPR000380">
    <property type="entry name" value="Topo_IA"/>
</dbReference>
<dbReference type="NCBIfam" id="NF005829">
    <property type="entry name" value="PRK07726.1"/>
    <property type="match status" value="1"/>
</dbReference>
<protein>
    <recommendedName>
        <fullName evidence="8">DNA topoisomerase 3</fullName>
        <ecNumber evidence="8">5.6.2.1</ecNumber>
    </recommendedName>
    <alternativeName>
        <fullName evidence="8">DNA topoisomerase III</fullName>
    </alternativeName>
</protein>
<dbReference type="GO" id="GO:0043597">
    <property type="term" value="C:cytoplasmic replication fork"/>
    <property type="evidence" value="ECO:0007669"/>
    <property type="project" value="TreeGrafter"/>
</dbReference>
<evidence type="ECO:0000256" key="4">
    <source>
        <dbReference type="ARBA" id="ARBA00022842"/>
    </source>
</evidence>
<dbReference type="InterPro" id="IPR013825">
    <property type="entry name" value="Topo_IA_cen_sub2"/>
</dbReference>
<dbReference type="GO" id="GO:0006265">
    <property type="term" value="P:DNA topological change"/>
    <property type="evidence" value="ECO:0007669"/>
    <property type="project" value="UniProtKB-UniRule"/>
</dbReference>
<dbReference type="InterPro" id="IPR013497">
    <property type="entry name" value="Topo_IA_cen"/>
</dbReference>
<dbReference type="Gene3D" id="1.10.460.10">
    <property type="entry name" value="Topoisomerase I, domain 2"/>
    <property type="match status" value="1"/>
</dbReference>
<name>A0A9D2BEL7_9FIRM</name>
<dbReference type="Gene3D" id="1.10.290.10">
    <property type="entry name" value="Topoisomerase I, domain 4"/>
    <property type="match status" value="1"/>
</dbReference>
<evidence type="ECO:0000256" key="8">
    <source>
        <dbReference type="HAMAP-Rule" id="MF_00953"/>
    </source>
</evidence>
<keyword evidence="5 8" id="KW-0799">Topoisomerase</keyword>
<dbReference type="GO" id="GO:0000287">
    <property type="term" value="F:magnesium ion binding"/>
    <property type="evidence" value="ECO:0007669"/>
    <property type="project" value="UniProtKB-UniRule"/>
</dbReference>
<dbReference type="PANTHER" id="PTHR11390:SF21">
    <property type="entry name" value="DNA TOPOISOMERASE 3-ALPHA"/>
    <property type="match status" value="1"/>
</dbReference>
<dbReference type="InterPro" id="IPR003601">
    <property type="entry name" value="Topo_IA_2"/>
</dbReference>
<dbReference type="Gene3D" id="2.70.20.10">
    <property type="entry name" value="Topoisomerase I, domain 3"/>
    <property type="match status" value="1"/>
</dbReference>
<comment type="caution">
    <text evidence="12">The sequence shown here is derived from an EMBL/GenBank/DDBJ whole genome shotgun (WGS) entry which is preliminary data.</text>
</comment>
<organism evidence="12 13">
    <name type="scientific">Candidatus Anaerobutyricum stercoripullorum</name>
    <dbReference type="NCBI Taxonomy" id="2838456"/>
    <lineage>
        <taxon>Bacteria</taxon>
        <taxon>Bacillati</taxon>
        <taxon>Bacillota</taxon>
        <taxon>Clostridia</taxon>
        <taxon>Lachnospirales</taxon>
        <taxon>Lachnospiraceae</taxon>
        <taxon>Anaerobutyricum</taxon>
    </lineage>
</organism>
<dbReference type="InterPro" id="IPR013826">
    <property type="entry name" value="Topo_IA_cen_sub3"/>
</dbReference>
<feature type="compositionally biased region" description="Low complexity" evidence="9">
    <location>
        <begin position="765"/>
        <end position="775"/>
    </location>
</feature>
<reference evidence="12" key="2">
    <citation type="submission" date="2021-04" db="EMBL/GenBank/DDBJ databases">
        <authorList>
            <person name="Gilroy R."/>
        </authorList>
    </citation>
    <scope>NUCLEOTIDE SEQUENCE</scope>
    <source>
        <strain evidence="12">ChiSxjej3B15-1167</strain>
    </source>
</reference>
<dbReference type="InterPro" id="IPR034144">
    <property type="entry name" value="TOPRIM_TopoIII"/>
</dbReference>
<evidence type="ECO:0000256" key="6">
    <source>
        <dbReference type="ARBA" id="ARBA00023125"/>
    </source>
</evidence>
<evidence type="ECO:0000313" key="12">
    <source>
        <dbReference type="EMBL" id="HIX73376.1"/>
    </source>
</evidence>
<dbReference type="SMART" id="SM00436">
    <property type="entry name" value="TOP1Bc"/>
    <property type="match status" value="1"/>
</dbReference>
<dbReference type="PROSITE" id="PS50880">
    <property type="entry name" value="TOPRIM"/>
    <property type="match status" value="1"/>
</dbReference>
<comment type="function">
    <text evidence="8">Releases the supercoiling and torsional tension of DNA, which is introduced during the DNA replication and transcription, by transiently cleaving and rejoining one strand of the DNA duplex. Introduces a single-strand break via transesterification at a target site in duplex DNA. The scissile phosphodiester is attacked by the catalytic tyrosine of the enzyme, resulting in the formation of a DNA-(5'-phosphotyrosyl)-enzyme intermediate and the expulsion of a 3'-OH DNA strand. The free DNA strand then undergoes passage around the unbroken strand, thus removing DNA supercoils. Finally, in the religation step, the DNA 3'-OH attacks the covalent intermediate to expel the active-site tyrosine and restore the DNA phosphodiester backbone.</text>
</comment>
<evidence type="ECO:0000256" key="7">
    <source>
        <dbReference type="ARBA" id="ARBA00023235"/>
    </source>
</evidence>
<comment type="cofactor">
    <cofactor evidence="8">
        <name>Mg(2+)</name>
        <dbReference type="ChEBI" id="CHEBI:18420"/>
    </cofactor>
</comment>
<comment type="catalytic activity">
    <reaction evidence="1 8">
        <text>ATP-independent breakage of single-stranded DNA, followed by passage and rejoining.</text>
        <dbReference type="EC" id="5.6.2.1"/>
    </reaction>
</comment>
<feature type="site" description="Interaction with DNA" evidence="8">
    <location>
        <position position="175"/>
    </location>
</feature>
<dbReference type="InterPro" id="IPR006171">
    <property type="entry name" value="TOPRIM_dom"/>
</dbReference>
<dbReference type="InterPro" id="IPR023405">
    <property type="entry name" value="Topo_IA_core_domain"/>
</dbReference>
<feature type="site" description="Interaction with DNA" evidence="8">
    <location>
        <position position="167"/>
    </location>
</feature>
<dbReference type="Proteomes" id="UP000886805">
    <property type="component" value="Unassembled WGS sequence"/>
</dbReference>
<dbReference type="GO" id="GO:0006281">
    <property type="term" value="P:DNA repair"/>
    <property type="evidence" value="ECO:0007669"/>
    <property type="project" value="TreeGrafter"/>
</dbReference>
<dbReference type="InterPro" id="IPR003602">
    <property type="entry name" value="Topo_IA_DNA-bd_dom"/>
</dbReference>
<keyword evidence="3 8" id="KW-0479">Metal-binding</keyword>
<evidence type="ECO:0000256" key="5">
    <source>
        <dbReference type="ARBA" id="ARBA00023029"/>
    </source>
</evidence>
<dbReference type="HAMAP" id="MF_00953">
    <property type="entry name" value="Topoisom_3_prok"/>
    <property type="match status" value="1"/>
</dbReference>
<comment type="similarity">
    <text evidence="2 8">Belongs to the type IA topoisomerase family.</text>
</comment>
<evidence type="ECO:0000313" key="13">
    <source>
        <dbReference type="Proteomes" id="UP000886805"/>
    </source>
</evidence>
<evidence type="ECO:0000256" key="3">
    <source>
        <dbReference type="ARBA" id="ARBA00022723"/>
    </source>
</evidence>
<dbReference type="GO" id="GO:0003917">
    <property type="term" value="F:DNA topoisomerase type I (single strand cut, ATP-independent) activity"/>
    <property type="evidence" value="ECO:0007669"/>
    <property type="project" value="UniProtKB-UniRule"/>
</dbReference>
<dbReference type="GO" id="GO:0006310">
    <property type="term" value="P:DNA recombination"/>
    <property type="evidence" value="ECO:0007669"/>
    <property type="project" value="TreeGrafter"/>
</dbReference>
<keyword evidence="4 8" id="KW-0460">Magnesium</keyword>
<dbReference type="SMART" id="SM00437">
    <property type="entry name" value="TOP1Ac"/>
    <property type="match status" value="1"/>
</dbReference>
<evidence type="ECO:0000259" key="11">
    <source>
        <dbReference type="PROSITE" id="PS52039"/>
    </source>
</evidence>
<dbReference type="EC" id="5.6.2.1" evidence="8"/>
<dbReference type="PANTHER" id="PTHR11390">
    <property type="entry name" value="PROKARYOTIC DNA TOPOISOMERASE"/>
    <property type="match status" value="1"/>
</dbReference>
<dbReference type="InterPro" id="IPR013824">
    <property type="entry name" value="Topo_IA_cen_sub1"/>
</dbReference>
<dbReference type="Gene3D" id="3.40.50.140">
    <property type="match status" value="1"/>
</dbReference>
<dbReference type="InterPro" id="IPR005738">
    <property type="entry name" value="TopoIII"/>
</dbReference>